<dbReference type="AlphaFoldDB" id="A0A6F8XF04"/>
<dbReference type="EMBL" id="AP022869">
    <property type="protein sequence ID" value="BCB72688.1"/>
    <property type="molecule type" value="Genomic_DNA"/>
</dbReference>
<evidence type="ECO:0000313" key="1">
    <source>
        <dbReference type="EMBL" id="BCB72688.1"/>
    </source>
</evidence>
<reference evidence="1 2" key="1">
    <citation type="submission" date="2020-03" db="EMBL/GenBank/DDBJ databases">
        <title>Complete Genome Sequence of Halomonas meridiana strain Eplume2, isolated from hydrothermal-plume in the north east Pacific Ocean.</title>
        <authorList>
            <person name="Kurihara Y."/>
            <person name="Kawai S."/>
            <person name="Sakai A."/>
            <person name="Galipon J."/>
            <person name="Arakawa K."/>
        </authorList>
    </citation>
    <scope>NUCLEOTIDE SEQUENCE [LARGE SCALE GENOMIC DNA]</scope>
    <source>
        <strain evidence="1 2">Eplume2</strain>
    </source>
</reference>
<accession>A0A6F8XF04</accession>
<protein>
    <submittedName>
        <fullName evidence="1">Uncharacterized protein</fullName>
    </submittedName>
</protein>
<keyword evidence="2" id="KW-1185">Reference proteome</keyword>
<gene>
    <name evidence="1" type="ORF">HMEPL2_30390</name>
</gene>
<name>A0A6F8XF04_9GAMM</name>
<dbReference type="Proteomes" id="UP000501053">
    <property type="component" value="Chromosome"/>
</dbReference>
<proteinExistence type="predicted"/>
<sequence length="86" mass="9603">MNSRCGFWVSDGSQMKMPKRGCDFILAMIYGIKPRAFLQSPSNASILAGATRKGNEIATQHRWVAQQQALKTHMHRHMVPGAFSDV</sequence>
<evidence type="ECO:0000313" key="2">
    <source>
        <dbReference type="Proteomes" id="UP000501053"/>
    </source>
</evidence>
<organism evidence="1 2">
    <name type="scientific">Vreelandella aquamarina</name>
    <dbReference type="NCBI Taxonomy" id="77097"/>
    <lineage>
        <taxon>Bacteria</taxon>
        <taxon>Pseudomonadati</taxon>
        <taxon>Pseudomonadota</taxon>
        <taxon>Gammaproteobacteria</taxon>
        <taxon>Oceanospirillales</taxon>
        <taxon>Halomonadaceae</taxon>
        <taxon>Vreelandella</taxon>
    </lineage>
</organism>